<evidence type="ECO:0000313" key="1">
    <source>
        <dbReference type="EMBL" id="MBB4857164.1"/>
    </source>
</evidence>
<dbReference type="RefSeq" id="WP_184242325.1">
    <property type="nucleotide sequence ID" value="NZ_JACHLR010000001.1"/>
</dbReference>
<comment type="caution">
    <text evidence="1">The sequence shown here is derived from an EMBL/GenBank/DDBJ whole genome shotgun (WGS) entry which is preliminary data.</text>
</comment>
<dbReference type="Proteomes" id="UP000555448">
    <property type="component" value="Unassembled WGS sequence"/>
</dbReference>
<sequence>MTIIHDSPVRTKEERAELFRALRELKRACGKNKHDQITTLIDALLDEGIDTRPRIIGALQRLDFSANQVAAVLDDEVNRRRWRRHGHGQYARTSNDLPVVSGTAIAQPL</sequence>
<protein>
    <submittedName>
        <fullName evidence="1">Uncharacterized protein</fullName>
    </submittedName>
</protein>
<name>A0A7W7NVD2_9SPHN</name>
<dbReference type="AlphaFoldDB" id="A0A7W7NVD2"/>
<gene>
    <name evidence="1" type="ORF">HNO88_000461</name>
</gene>
<keyword evidence="2" id="KW-1185">Reference proteome</keyword>
<reference evidence="1 2" key="1">
    <citation type="submission" date="2020-08" db="EMBL/GenBank/DDBJ databases">
        <title>Functional genomics of gut bacteria from endangered species of beetles.</title>
        <authorList>
            <person name="Carlos-Shanley C."/>
        </authorList>
    </citation>
    <scope>NUCLEOTIDE SEQUENCE [LARGE SCALE GENOMIC DNA]</scope>
    <source>
        <strain evidence="1 2">S00245</strain>
    </source>
</reference>
<accession>A0A7W7NVD2</accession>
<organism evidence="1 2">
    <name type="scientific">Novosphingobium chloroacetimidivorans</name>
    <dbReference type="NCBI Taxonomy" id="1428314"/>
    <lineage>
        <taxon>Bacteria</taxon>
        <taxon>Pseudomonadati</taxon>
        <taxon>Pseudomonadota</taxon>
        <taxon>Alphaproteobacteria</taxon>
        <taxon>Sphingomonadales</taxon>
        <taxon>Sphingomonadaceae</taxon>
        <taxon>Novosphingobium</taxon>
    </lineage>
</organism>
<evidence type="ECO:0000313" key="2">
    <source>
        <dbReference type="Proteomes" id="UP000555448"/>
    </source>
</evidence>
<proteinExistence type="predicted"/>
<dbReference type="EMBL" id="JACHLR010000001">
    <property type="protein sequence ID" value="MBB4857164.1"/>
    <property type="molecule type" value="Genomic_DNA"/>
</dbReference>